<name>A0ABZ2LD24_9BACT</name>
<dbReference type="PANTHER" id="PTHR42943">
    <property type="entry name" value="GLUTATHIONE S-TRANSFERASE KAPPA"/>
    <property type="match status" value="1"/>
</dbReference>
<dbReference type="RefSeq" id="WP_394837130.1">
    <property type="nucleotide sequence ID" value="NZ_CP089929.1"/>
</dbReference>
<evidence type="ECO:0000259" key="1">
    <source>
        <dbReference type="Pfam" id="PF01323"/>
    </source>
</evidence>
<dbReference type="InterPro" id="IPR051924">
    <property type="entry name" value="GST_Kappa/NadH"/>
</dbReference>
<dbReference type="InterPro" id="IPR036249">
    <property type="entry name" value="Thioredoxin-like_sf"/>
</dbReference>
<sequence length="399" mass="44869">MTTTLDFWFDYSCPYAYLGSTQVEALAERMGAQLTLQPMLLGGVFKAAGTSQNLMNQLSPAKARHNAIDMQRWAARFSAPLHMPPDHPMRTVEALRATLATGVDPAVMHGFFRAYWIQGWPISHPDTLQHVLTAAGHDAAAVLARIQEQGIKDELRARTDRAIALGIFGAPSYVVDGERMYWGQDRMHFVEGAKWAPADERTKTMAHTLDLYWDFSSPFAYLGSTQADALAARTGATLRWQPMLLGGLFRSIGQADAPLSTWGEAKQRYTFQDMSRWAEYWGVPFKFPTRFPMSTVKAMRVYLALPEERRAAFREKTFRAYWAEDRDIANDHVLRELIGEGADDVLARTQAPEIKQELIAATQRAVDAGVFGAPTWVVDGKDLYWGQDRLALVEHALRR</sequence>
<dbReference type="CDD" id="cd03022">
    <property type="entry name" value="DsbA_HCCA_Iso"/>
    <property type="match status" value="2"/>
</dbReference>
<dbReference type="InterPro" id="IPR044087">
    <property type="entry name" value="NahD-like"/>
</dbReference>
<dbReference type="Proteomes" id="UP001374803">
    <property type="component" value="Chromosome"/>
</dbReference>
<dbReference type="EMBL" id="CP089983">
    <property type="protein sequence ID" value="WXB07469.1"/>
    <property type="molecule type" value="Genomic_DNA"/>
</dbReference>
<keyword evidence="2" id="KW-0413">Isomerase</keyword>
<evidence type="ECO:0000313" key="3">
    <source>
        <dbReference type="Proteomes" id="UP001374803"/>
    </source>
</evidence>
<feature type="domain" description="DSBA-like thioredoxin" evidence="1">
    <location>
        <begin position="4"/>
        <end position="192"/>
    </location>
</feature>
<keyword evidence="3" id="KW-1185">Reference proteome</keyword>
<dbReference type="GO" id="GO:0016853">
    <property type="term" value="F:isomerase activity"/>
    <property type="evidence" value="ECO:0007669"/>
    <property type="project" value="UniProtKB-KW"/>
</dbReference>
<feature type="domain" description="DSBA-like thioredoxin" evidence="1">
    <location>
        <begin position="208"/>
        <end position="397"/>
    </location>
</feature>
<protein>
    <submittedName>
        <fullName evidence="2">2-hydroxychromene-2-carboxylate isomerase</fullName>
    </submittedName>
</protein>
<dbReference type="Gene3D" id="3.40.30.10">
    <property type="entry name" value="Glutaredoxin"/>
    <property type="match status" value="2"/>
</dbReference>
<dbReference type="InterPro" id="IPR001853">
    <property type="entry name" value="DSBA-like_thioredoxin_dom"/>
</dbReference>
<dbReference type="PANTHER" id="PTHR42943:SF2">
    <property type="entry name" value="GLUTATHIONE S-TRANSFERASE KAPPA 1"/>
    <property type="match status" value="1"/>
</dbReference>
<accession>A0ABZ2LD24</accession>
<organism evidence="2 3">
    <name type="scientific">Pendulispora rubella</name>
    <dbReference type="NCBI Taxonomy" id="2741070"/>
    <lineage>
        <taxon>Bacteria</taxon>
        <taxon>Pseudomonadati</taxon>
        <taxon>Myxococcota</taxon>
        <taxon>Myxococcia</taxon>
        <taxon>Myxococcales</taxon>
        <taxon>Sorangiineae</taxon>
        <taxon>Pendulisporaceae</taxon>
        <taxon>Pendulispora</taxon>
    </lineage>
</organism>
<evidence type="ECO:0000313" key="2">
    <source>
        <dbReference type="EMBL" id="WXB07469.1"/>
    </source>
</evidence>
<dbReference type="SUPFAM" id="SSF52833">
    <property type="entry name" value="Thioredoxin-like"/>
    <property type="match status" value="2"/>
</dbReference>
<reference evidence="2" key="1">
    <citation type="submission" date="2021-12" db="EMBL/GenBank/DDBJ databases">
        <title>Discovery of the Pendulisporaceae a myxobacterial family with distinct sporulation behavior and unique specialized metabolism.</title>
        <authorList>
            <person name="Garcia R."/>
            <person name="Popoff A."/>
            <person name="Bader C.D."/>
            <person name="Loehr J."/>
            <person name="Walesch S."/>
            <person name="Walt C."/>
            <person name="Boldt J."/>
            <person name="Bunk B."/>
            <person name="Haeckl F.J.F.P.J."/>
            <person name="Gunesch A.P."/>
            <person name="Birkelbach J."/>
            <person name="Nuebel U."/>
            <person name="Pietschmann T."/>
            <person name="Bach T."/>
            <person name="Mueller R."/>
        </authorList>
    </citation>
    <scope>NUCLEOTIDE SEQUENCE</scope>
    <source>
        <strain evidence="2">MSr11367</strain>
    </source>
</reference>
<dbReference type="Pfam" id="PF01323">
    <property type="entry name" value="DSBA"/>
    <property type="match status" value="2"/>
</dbReference>
<gene>
    <name evidence="2" type="ORF">LVJ94_09505</name>
</gene>
<proteinExistence type="predicted"/>